<reference evidence="2 4" key="3">
    <citation type="submission" date="2019-04" db="EMBL/GenBank/DDBJ databases">
        <authorList>
            <person name="Seth-Smith MB H."/>
            <person name="Seth-Smith H."/>
        </authorList>
    </citation>
    <scope>NUCLEOTIDE SEQUENCE [LARGE SCALE GENOMIC DNA]</scope>
    <source>
        <strain evidence="2">USB-603019</strain>
    </source>
</reference>
<proteinExistence type="predicted"/>
<evidence type="ECO:0000313" key="3">
    <source>
        <dbReference type="Proteomes" id="UP000068137"/>
    </source>
</evidence>
<evidence type="ECO:0000313" key="4">
    <source>
        <dbReference type="Proteomes" id="UP000324288"/>
    </source>
</evidence>
<dbReference type="EMBL" id="CP012390">
    <property type="protein sequence ID" value="ALE19208.1"/>
    <property type="molecule type" value="Genomic_DNA"/>
</dbReference>
<organism evidence="1 3">
    <name type="scientific">Lawsonella clevelandensis</name>
    <dbReference type="NCBI Taxonomy" id="1528099"/>
    <lineage>
        <taxon>Bacteria</taxon>
        <taxon>Bacillati</taxon>
        <taxon>Actinomycetota</taxon>
        <taxon>Actinomycetes</taxon>
        <taxon>Mycobacteriales</taxon>
        <taxon>Lawsonellaceae</taxon>
        <taxon>Lawsonella</taxon>
    </lineage>
</organism>
<dbReference type="EMBL" id="LR584267">
    <property type="protein sequence ID" value="VHO01156.1"/>
    <property type="molecule type" value="Genomic_DNA"/>
</dbReference>
<dbReference type="Proteomes" id="UP000324288">
    <property type="component" value="Chromosome"/>
</dbReference>
<gene>
    <name evidence="1" type="ORF">AL705_06060</name>
    <name evidence="2" type="ORF">LC603019_01198</name>
</gene>
<dbReference type="Proteomes" id="UP000068137">
    <property type="component" value="Chromosome"/>
</dbReference>
<reference evidence="1" key="2">
    <citation type="journal article" date="2016" name="Int. J. Syst. Evol. Microbiol.">
        <title>Lawsonella clevelandensis gen. nov., sp. nov., a new member of the suborder Corynebacterineae isolated from human abscesses.</title>
        <authorList>
            <person name="Bell M.E."/>
            <person name="Bernard K.A."/>
            <person name="Harrington S.M."/>
            <person name="Patel N.B."/>
            <person name="Tucker T.A."/>
            <person name="Metcalfe M.G."/>
            <person name="McQuiston J.R."/>
        </authorList>
    </citation>
    <scope>NUCLEOTIDE SEQUENCE</scope>
    <source>
        <strain evidence="1">X1698</strain>
    </source>
</reference>
<dbReference type="AlphaFoldDB" id="A0A0M4MCI1"/>
<evidence type="ECO:0000313" key="2">
    <source>
        <dbReference type="EMBL" id="VHO01156.1"/>
    </source>
</evidence>
<keyword evidence="4" id="KW-1185">Reference proteome</keyword>
<sequence>MDTTSTGGQFSPENCPPFSCPFHHPTLRQRHGREEILEAHRQAIQAISAAPIPSAQQAHHVPGLYVSTRQLKTIYRVYEDQLTVGLTHLGTGSPGTAKRIRALQECRPFL</sequence>
<dbReference type="KEGG" id="cbq:AL705_06060"/>
<protein>
    <submittedName>
        <fullName evidence="1">Uncharacterized protein</fullName>
    </submittedName>
</protein>
<accession>A0A0M4MCI1</accession>
<dbReference type="STRING" id="1528099.AL705_06060"/>
<dbReference type="RefSeq" id="WP_053962244.1">
    <property type="nucleotide sequence ID" value="NZ_CAJPTR010000049.1"/>
</dbReference>
<reference evidence="1 3" key="1">
    <citation type="journal article" date="2015" name="Genome Announc.">
        <title>Complete Genome Sequences for Two Strains of a Novel Fastidious, Partially Acid-Fast, Gram-Positive Corynebacterineae Bacterium, Derived from Human Clinical Samples.</title>
        <authorList>
            <person name="Nicholson A.C."/>
            <person name="Bell M."/>
            <person name="Humrighouse B.W."/>
            <person name="McQuiston J.R."/>
        </authorList>
    </citation>
    <scope>NUCLEOTIDE SEQUENCE [LARGE SCALE GENOMIC DNA]</scope>
    <source>
        <strain evidence="1 3">X1698</strain>
    </source>
</reference>
<dbReference type="GeneID" id="84895104"/>
<evidence type="ECO:0000313" key="1">
    <source>
        <dbReference type="EMBL" id="ALE19208.1"/>
    </source>
</evidence>
<name>A0A0M4MCI1_9ACTN</name>